<feature type="region of interest" description="Disordered" evidence="1">
    <location>
        <begin position="121"/>
        <end position="142"/>
    </location>
</feature>
<feature type="region of interest" description="Disordered" evidence="1">
    <location>
        <begin position="370"/>
        <end position="406"/>
    </location>
</feature>
<evidence type="ECO:0000313" key="4">
    <source>
        <dbReference type="Proteomes" id="UP001430356"/>
    </source>
</evidence>
<evidence type="ECO:0000259" key="2">
    <source>
        <dbReference type="Pfam" id="PF00849"/>
    </source>
</evidence>
<dbReference type="PROSITE" id="PS01129">
    <property type="entry name" value="PSI_RLU"/>
    <property type="match status" value="1"/>
</dbReference>
<dbReference type="InterPro" id="IPR020103">
    <property type="entry name" value="PsdUridine_synth_cat_dom_sf"/>
</dbReference>
<name>A0AAW0EW20_9TRYP</name>
<evidence type="ECO:0000313" key="3">
    <source>
        <dbReference type="EMBL" id="KAK7198308.1"/>
    </source>
</evidence>
<dbReference type="SUPFAM" id="SSF55120">
    <property type="entry name" value="Pseudouridine synthase"/>
    <property type="match status" value="1"/>
</dbReference>
<feature type="domain" description="Pseudouridine synthase RsuA/RluA-like" evidence="2">
    <location>
        <begin position="847"/>
        <end position="1057"/>
    </location>
</feature>
<proteinExistence type="predicted"/>
<accession>A0AAW0EW20</accession>
<gene>
    <name evidence="3" type="ORF">NESM_000788500</name>
</gene>
<dbReference type="PANTHER" id="PTHR21600">
    <property type="entry name" value="MITOCHONDRIAL RNA PSEUDOURIDINE SYNTHASE"/>
    <property type="match status" value="1"/>
</dbReference>
<dbReference type="GO" id="GO:0000455">
    <property type="term" value="P:enzyme-directed rRNA pseudouridine synthesis"/>
    <property type="evidence" value="ECO:0007669"/>
    <property type="project" value="TreeGrafter"/>
</dbReference>
<reference evidence="3 4" key="1">
    <citation type="journal article" date="2021" name="MBio">
        <title>A New Model Trypanosomatid, Novymonas esmeraldas: Genomic Perception of Its 'Candidatus Pandoraea novymonadis' Endosymbiont.</title>
        <authorList>
            <person name="Zakharova A."/>
            <person name="Saura A."/>
            <person name="Butenko A."/>
            <person name="Podesvova L."/>
            <person name="Warmusova S."/>
            <person name="Kostygov A.Y."/>
            <person name="Nenarokova A."/>
            <person name="Lukes J."/>
            <person name="Opperdoes F.R."/>
            <person name="Yurchenko V."/>
        </authorList>
    </citation>
    <scope>NUCLEOTIDE SEQUENCE [LARGE SCALE GENOMIC DNA]</scope>
    <source>
        <strain evidence="3 4">E262AT.01</strain>
    </source>
</reference>
<organism evidence="3 4">
    <name type="scientific">Novymonas esmeraldas</name>
    <dbReference type="NCBI Taxonomy" id="1808958"/>
    <lineage>
        <taxon>Eukaryota</taxon>
        <taxon>Discoba</taxon>
        <taxon>Euglenozoa</taxon>
        <taxon>Kinetoplastea</taxon>
        <taxon>Metakinetoplastina</taxon>
        <taxon>Trypanosomatida</taxon>
        <taxon>Trypanosomatidae</taxon>
        <taxon>Novymonas</taxon>
    </lineage>
</organism>
<dbReference type="CDD" id="cd02869">
    <property type="entry name" value="PseudoU_synth_RluA_like"/>
    <property type="match status" value="1"/>
</dbReference>
<dbReference type="InterPro" id="IPR050188">
    <property type="entry name" value="RluA_PseudoU_synthase"/>
</dbReference>
<dbReference type="PANTHER" id="PTHR21600:SF77">
    <property type="entry name" value="PSEUDOURIDYLATE SYNTHASE PROTEIN, PUTATIVE-RELATED"/>
    <property type="match status" value="1"/>
</dbReference>
<keyword evidence="4" id="KW-1185">Reference proteome</keyword>
<dbReference type="Gene3D" id="3.30.2350.10">
    <property type="entry name" value="Pseudouridine synthase"/>
    <property type="match status" value="1"/>
</dbReference>
<dbReference type="Proteomes" id="UP001430356">
    <property type="component" value="Unassembled WGS sequence"/>
</dbReference>
<sequence length="1148" mass="120921">MWAATRWVLAVPPRTRRATTTSPATLTRAPAAAAASPSPSPHRHHDNTVSLPATKFGRSALHRGNSDRARRHRRLADAIVAAQAFRGWCAAAHAPRRVSGPPAGVAATLADLESARHARTLAHPSADAQQQLPPTQHSSSTMVPLPERRLLERYAALLHDVHAAAARVATADYHRVFAAAVQDVLAPSADKSNSNSDSNSSVFAVPRSAVWQDVATAHSPSSDAGGDSADATARAERRLREWAAASHAELLLWHTRGRASAVAGTAAPAPDEHRSDGGEEVEEMSLAAMLLRGQWQAALTTLVAAAADSTSSRTGGAAAAPTPADVFAAAALRRRQRVPCHTAASAAAVPMPRHLGRAPVTPAELRLLRRPPSPGLRVRPEAGGGGASMSSPSPQQWRHAEAPTGHDAGVSLSSVVRLRRRLWVLQHLPRHLSPSLVRFHEPRRGSTPHAYMLRSRGLEGLPWYVLCVLGQALATAATADAAAVTAVLADARESVSTALLLSAPADYAALHDYAHGLFVTLGHGMVARAVAAPLQQQQQQQQWSRHSRDADERAARMEAVLAHTAVALLQPPSPAAYAAAGLGDAVDAAVTAASTHPATGDPDVAGLCAVSPPILAGLCAAVQDWRNYHLSLYCETLSQIADGGGVALRVLLDVLHSSAVVVLGPESAAAVVTALLLQWLAQPPPPGAALPVLYAAVPHDKAHAVPSLFKGVYHPSFFRRVVGDDVACPSSPSLTLPPAAWERNAAARLVGRTLRRLDRYPTPTTDAFFARYVRGDRSDNDGDGDGGASVAPPLAVDVIAVDLRVALAYMRDRHCTRTDPGDVRAAATTEAIVHLAAPPLLPDGLHAVFKPAGVTCTLHTHYASLVYPFFSRVLPWRGDSAASDTAAACVPVLRQQGLVNRIDVGTSGIVLVARTATALHCATDAAVREHHVRKIYRALVQRWPPFFSSAGDAAAVGDDLAGGIPFLSPMPSATVSAPVYAAGATATAVRRRAPHAPATASTHAHQRYSTLHAALHDQRHAVTRYRVLEYFAIAGVAYVEVELHSGRRHQVRQHFAQLGFPLVGDTRYHAGAAAAAAAGRPGATWGLQRAALHAHAVDILCTPPADEEAPGRVVVQVALPSDMRRALEALRSGESAAAAAASRSRRDR</sequence>
<dbReference type="GO" id="GO:0003723">
    <property type="term" value="F:RNA binding"/>
    <property type="evidence" value="ECO:0007669"/>
    <property type="project" value="InterPro"/>
</dbReference>
<dbReference type="InterPro" id="IPR006224">
    <property type="entry name" value="PsdUridine_synth_RluA-like_CS"/>
</dbReference>
<dbReference type="AlphaFoldDB" id="A0AAW0EW20"/>
<protein>
    <submittedName>
        <fullName evidence="3">RNA pseudouridylate synthase-like protein</fullName>
    </submittedName>
</protein>
<feature type="region of interest" description="Disordered" evidence="1">
    <location>
        <begin position="13"/>
        <end position="50"/>
    </location>
</feature>
<dbReference type="GO" id="GO:0009982">
    <property type="term" value="F:pseudouridine synthase activity"/>
    <property type="evidence" value="ECO:0007669"/>
    <property type="project" value="InterPro"/>
</dbReference>
<dbReference type="EMBL" id="JAECZO010000142">
    <property type="protein sequence ID" value="KAK7198308.1"/>
    <property type="molecule type" value="Genomic_DNA"/>
</dbReference>
<feature type="compositionally biased region" description="Polar residues" evidence="1">
    <location>
        <begin position="127"/>
        <end position="142"/>
    </location>
</feature>
<comment type="caution">
    <text evidence="3">The sequence shown here is derived from an EMBL/GenBank/DDBJ whole genome shotgun (WGS) entry which is preliminary data.</text>
</comment>
<evidence type="ECO:0000256" key="1">
    <source>
        <dbReference type="SAM" id="MobiDB-lite"/>
    </source>
</evidence>
<dbReference type="Pfam" id="PF00849">
    <property type="entry name" value="PseudoU_synth_2"/>
    <property type="match status" value="1"/>
</dbReference>
<feature type="compositionally biased region" description="Low complexity" evidence="1">
    <location>
        <begin position="18"/>
        <end position="37"/>
    </location>
</feature>
<dbReference type="InterPro" id="IPR006145">
    <property type="entry name" value="PsdUridine_synth_RsuA/RluA"/>
</dbReference>